<feature type="domain" description="ABC3 transporter permease C-terminal" evidence="7">
    <location>
        <begin position="289"/>
        <end position="400"/>
    </location>
</feature>
<feature type="transmembrane region" description="Helical" evidence="6">
    <location>
        <begin position="281"/>
        <end position="302"/>
    </location>
</feature>
<dbReference type="InterPro" id="IPR025857">
    <property type="entry name" value="MacB_PCD"/>
</dbReference>
<gene>
    <name evidence="9" type="ORF">GCM10007415_12060</name>
</gene>
<dbReference type="AlphaFoldDB" id="A0A917HJI0"/>
<evidence type="ECO:0000256" key="6">
    <source>
        <dbReference type="SAM" id="Phobius"/>
    </source>
</evidence>
<dbReference type="PANTHER" id="PTHR30572:SF18">
    <property type="entry name" value="ABC-TYPE MACROLIDE FAMILY EXPORT SYSTEM PERMEASE COMPONENT 2"/>
    <property type="match status" value="1"/>
</dbReference>
<dbReference type="InterPro" id="IPR003838">
    <property type="entry name" value="ABC3_permease_C"/>
</dbReference>
<reference evidence="9" key="2">
    <citation type="submission" date="2020-09" db="EMBL/GenBank/DDBJ databases">
        <authorList>
            <person name="Sun Q."/>
            <person name="Zhou Y."/>
        </authorList>
    </citation>
    <scope>NUCLEOTIDE SEQUENCE</scope>
    <source>
        <strain evidence="9">CGMCC 1.12195</strain>
    </source>
</reference>
<feature type="domain" description="MacB-like periplasmic core" evidence="8">
    <location>
        <begin position="489"/>
        <end position="643"/>
    </location>
</feature>
<evidence type="ECO:0000313" key="9">
    <source>
        <dbReference type="EMBL" id="GGG81082.1"/>
    </source>
</evidence>
<feature type="transmembrane region" description="Helical" evidence="6">
    <location>
        <begin position="21"/>
        <end position="46"/>
    </location>
</feature>
<evidence type="ECO:0000256" key="4">
    <source>
        <dbReference type="ARBA" id="ARBA00022989"/>
    </source>
</evidence>
<dbReference type="InterPro" id="IPR050250">
    <property type="entry name" value="Macrolide_Exporter_MacB"/>
</dbReference>
<dbReference type="EMBL" id="BMER01000001">
    <property type="protein sequence ID" value="GGG81082.1"/>
    <property type="molecule type" value="Genomic_DNA"/>
</dbReference>
<protein>
    <submittedName>
        <fullName evidence="9">ABC transporter permease</fullName>
    </submittedName>
</protein>
<comment type="subcellular location">
    <subcellularLocation>
        <location evidence="1">Cell membrane</location>
        <topology evidence="1">Multi-pass membrane protein</topology>
    </subcellularLocation>
</comment>
<dbReference type="GO" id="GO:0022857">
    <property type="term" value="F:transmembrane transporter activity"/>
    <property type="evidence" value="ECO:0007669"/>
    <property type="project" value="TreeGrafter"/>
</dbReference>
<evidence type="ECO:0000259" key="8">
    <source>
        <dbReference type="Pfam" id="PF12704"/>
    </source>
</evidence>
<evidence type="ECO:0000256" key="1">
    <source>
        <dbReference type="ARBA" id="ARBA00004651"/>
    </source>
</evidence>
<dbReference type="PANTHER" id="PTHR30572">
    <property type="entry name" value="MEMBRANE COMPONENT OF TRANSPORTER-RELATED"/>
    <property type="match status" value="1"/>
</dbReference>
<dbReference type="Pfam" id="PF12704">
    <property type="entry name" value="MacB_PCD"/>
    <property type="match status" value="2"/>
</dbReference>
<feature type="transmembrane region" description="Helical" evidence="6">
    <location>
        <begin position="682"/>
        <end position="703"/>
    </location>
</feature>
<reference evidence="9" key="1">
    <citation type="journal article" date="2014" name="Int. J. Syst. Evol. Microbiol.">
        <title>Complete genome sequence of Corynebacterium casei LMG S-19264T (=DSM 44701T), isolated from a smear-ripened cheese.</title>
        <authorList>
            <consortium name="US DOE Joint Genome Institute (JGI-PGF)"/>
            <person name="Walter F."/>
            <person name="Albersmeier A."/>
            <person name="Kalinowski J."/>
            <person name="Ruckert C."/>
        </authorList>
    </citation>
    <scope>NUCLEOTIDE SEQUENCE</scope>
    <source>
        <strain evidence="9">CGMCC 1.12195</strain>
    </source>
</reference>
<evidence type="ECO:0000256" key="5">
    <source>
        <dbReference type="ARBA" id="ARBA00023136"/>
    </source>
</evidence>
<feature type="transmembrane region" description="Helical" evidence="6">
    <location>
        <begin position="377"/>
        <end position="403"/>
    </location>
</feature>
<feature type="transmembrane region" description="Helical" evidence="6">
    <location>
        <begin position="765"/>
        <end position="783"/>
    </location>
</feature>
<evidence type="ECO:0000256" key="2">
    <source>
        <dbReference type="ARBA" id="ARBA00022475"/>
    </source>
</evidence>
<accession>A0A917HJI0</accession>
<keyword evidence="2" id="KW-1003">Cell membrane</keyword>
<organism evidence="9 10">
    <name type="scientific">Parapedobacter pyrenivorans</name>
    <dbReference type="NCBI Taxonomy" id="1305674"/>
    <lineage>
        <taxon>Bacteria</taxon>
        <taxon>Pseudomonadati</taxon>
        <taxon>Bacteroidota</taxon>
        <taxon>Sphingobacteriia</taxon>
        <taxon>Sphingobacteriales</taxon>
        <taxon>Sphingobacteriaceae</taxon>
        <taxon>Parapedobacter</taxon>
    </lineage>
</organism>
<keyword evidence="4 6" id="KW-1133">Transmembrane helix</keyword>
<evidence type="ECO:0000256" key="3">
    <source>
        <dbReference type="ARBA" id="ARBA00022692"/>
    </source>
</evidence>
<keyword evidence="10" id="KW-1185">Reference proteome</keyword>
<name>A0A917HJI0_9SPHI</name>
<comment type="caution">
    <text evidence="9">The sequence shown here is derived from an EMBL/GenBank/DDBJ whole genome shotgun (WGS) entry which is preliminary data.</text>
</comment>
<proteinExistence type="predicted"/>
<feature type="transmembrane region" description="Helical" evidence="6">
    <location>
        <begin position="424"/>
        <end position="444"/>
    </location>
</feature>
<feature type="transmembrane region" description="Helical" evidence="6">
    <location>
        <begin position="333"/>
        <end position="357"/>
    </location>
</feature>
<evidence type="ECO:0000313" key="10">
    <source>
        <dbReference type="Proteomes" id="UP000660862"/>
    </source>
</evidence>
<feature type="domain" description="ABC3 transporter permease C-terminal" evidence="7">
    <location>
        <begin position="681"/>
        <end position="792"/>
    </location>
</feature>
<keyword evidence="5 6" id="KW-0472">Membrane</keyword>
<evidence type="ECO:0000259" key="7">
    <source>
        <dbReference type="Pfam" id="PF02687"/>
    </source>
</evidence>
<feature type="domain" description="MacB-like periplasmic core" evidence="8">
    <location>
        <begin position="26"/>
        <end position="241"/>
    </location>
</feature>
<dbReference type="GO" id="GO:0005886">
    <property type="term" value="C:plasma membrane"/>
    <property type="evidence" value="ECO:0007669"/>
    <property type="project" value="UniProtKB-SubCell"/>
</dbReference>
<sequence length="802" mass="88753">MLTIMIKNYLKIAWRNLWKNKTTASISIVGLAVGITCFILLGTYLLNELRFDRFHRYADRIALVTAGYKSPDDAEMRYMGVTPTAVGPTLSNQFPEVEKATRIYNRGTLTVRHGDQLLNENNIIYADSAFFEILTYPFVAGDPHTVLNQPQSVVLTVPMAKKYFGDENPVGQSILIDEKPWQVTGVVQPPPAYTQLSFSAVLAYTTLERSRNLIWHSANDITLLLLKSPIDFGPLQQQVDALVQQQFAESIKSGGYYYQLNIEKLTEVHLYSKAAGTGNIAYLYILGGIAIGLLLIACINFTNLVTAQSAERAQEIGVKKVLGAERGLLFRQFLFESAFAVFLAIILGLALALFALPLFNRYVGMDISMVHWNDIRFYVGIATLFILISLVAGGWPAFVLSAFKPVTVLKGKITNTRSGWKLRKGLVVFQFCISILFVVCTVIAGSQLHYIQTKDTGLNRSQVVVLDGSSLPVKTIETFKNELLGKTGIQGVTASYDSPVNVKGGYTIMGADGKESNFALSVTAIPVEKDFVPVFDIQLLTGSNLTDADIARSNLDDDNTREYAFIINELAAQTMGWSAEEAIGKWINMNGREGRVKAVAANFNFASLHEEVKPIVLFPEYNWFGKLFIKTADGASITHTLRTIESTWKAVNPNKPFDFHFLDQEYEALYKQEAQTASVLNIFSLITVLVAAMGLFGLAAFTAQQRVKEIGIRKVLGASVIGIVRMLSADFVKLVFIAAIIASPIAWWMMNTWLADFAYRIQIEWWMFGLAALFALVVALLTVSSQAIKAAVANPVDSLRDE</sequence>
<dbReference type="Proteomes" id="UP000660862">
    <property type="component" value="Unassembled WGS sequence"/>
</dbReference>
<keyword evidence="3 6" id="KW-0812">Transmembrane</keyword>
<dbReference type="Pfam" id="PF02687">
    <property type="entry name" value="FtsX"/>
    <property type="match status" value="2"/>
</dbReference>
<feature type="transmembrane region" description="Helical" evidence="6">
    <location>
        <begin position="715"/>
        <end position="745"/>
    </location>
</feature>